<keyword evidence="1" id="KW-0812">Transmembrane</keyword>
<keyword evidence="3" id="KW-1185">Reference proteome</keyword>
<proteinExistence type="predicted"/>
<protein>
    <submittedName>
        <fullName evidence="2">Uncharacterized protein</fullName>
    </submittedName>
</protein>
<name>A0A0B1TPV6_OESDE</name>
<evidence type="ECO:0000313" key="2">
    <source>
        <dbReference type="EMBL" id="KHJ99289.1"/>
    </source>
</evidence>
<gene>
    <name evidence="2" type="ORF">OESDEN_00714</name>
</gene>
<reference evidence="2 3" key="1">
    <citation type="submission" date="2014-03" db="EMBL/GenBank/DDBJ databases">
        <title>Draft genome of the hookworm Oesophagostomum dentatum.</title>
        <authorList>
            <person name="Mitreva M."/>
        </authorList>
    </citation>
    <scope>NUCLEOTIDE SEQUENCE [LARGE SCALE GENOMIC DNA]</scope>
    <source>
        <strain evidence="2 3">OD-Hann</strain>
    </source>
</reference>
<evidence type="ECO:0000313" key="3">
    <source>
        <dbReference type="Proteomes" id="UP000053660"/>
    </source>
</evidence>
<keyword evidence="1" id="KW-0472">Membrane</keyword>
<evidence type="ECO:0000256" key="1">
    <source>
        <dbReference type="SAM" id="Phobius"/>
    </source>
</evidence>
<accession>A0A0B1TPV6</accession>
<feature type="transmembrane region" description="Helical" evidence="1">
    <location>
        <begin position="6"/>
        <end position="21"/>
    </location>
</feature>
<dbReference type="EMBL" id="KN549228">
    <property type="protein sequence ID" value="KHJ99289.1"/>
    <property type="molecule type" value="Genomic_DNA"/>
</dbReference>
<feature type="transmembrane region" description="Helical" evidence="1">
    <location>
        <begin position="41"/>
        <end position="60"/>
    </location>
</feature>
<dbReference type="AlphaFoldDB" id="A0A0B1TPV6"/>
<keyword evidence="1" id="KW-1133">Transmembrane helix</keyword>
<dbReference type="OrthoDB" id="5853028at2759"/>
<organism evidence="2 3">
    <name type="scientific">Oesophagostomum dentatum</name>
    <name type="common">Nodular worm</name>
    <dbReference type="NCBI Taxonomy" id="61180"/>
    <lineage>
        <taxon>Eukaryota</taxon>
        <taxon>Metazoa</taxon>
        <taxon>Ecdysozoa</taxon>
        <taxon>Nematoda</taxon>
        <taxon>Chromadorea</taxon>
        <taxon>Rhabditida</taxon>
        <taxon>Rhabditina</taxon>
        <taxon>Rhabditomorpha</taxon>
        <taxon>Strongyloidea</taxon>
        <taxon>Strongylidae</taxon>
        <taxon>Oesophagostomum</taxon>
    </lineage>
</organism>
<sequence length="154" mass="17218">MSLTTLCLIMNALICVVIIVERQKVCKITLNCTITRMTLRFALIGSLIMSVIISVAIFELSGCERVFQANVMTDYVQNAVYIQISNYVFYAIPLISSIFYLAVFNSLRLRRADAISAQTKALLDKAERCSLKQGLWILTTYLVSCSSTESRPGI</sequence>
<feature type="transmembrane region" description="Helical" evidence="1">
    <location>
        <begin position="80"/>
        <end position="103"/>
    </location>
</feature>
<dbReference type="Proteomes" id="UP000053660">
    <property type="component" value="Unassembled WGS sequence"/>
</dbReference>